<feature type="compositionally biased region" description="Basic and acidic residues" evidence="1">
    <location>
        <begin position="349"/>
        <end position="358"/>
    </location>
</feature>
<dbReference type="RefSeq" id="XP_765525.1">
    <property type="nucleotide sequence ID" value="XM_760432.1"/>
</dbReference>
<feature type="compositionally biased region" description="Acidic residues" evidence="1">
    <location>
        <begin position="440"/>
        <end position="460"/>
    </location>
</feature>
<dbReference type="STRING" id="5875.Q4N3N1"/>
<proteinExistence type="predicted"/>
<dbReference type="eggNOG" id="ENOG502T2WX">
    <property type="taxonomic scope" value="Eukaryota"/>
</dbReference>
<name>Q4N3N1_THEPA</name>
<feature type="region of interest" description="Disordered" evidence="1">
    <location>
        <begin position="303"/>
        <end position="467"/>
    </location>
</feature>
<organism evidence="3 4">
    <name type="scientific">Theileria parva</name>
    <name type="common">East coast fever infection agent</name>
    <dbReference type="NCBI Taxonomy" id="5875"/>
    <lineage>
        <taxon>Eukaryota</taxon>
        <taxon>Sar</taxon>
        <taxon>Alveolata</taxon>
        <taxon>Apicomplexa</taxon>
        <taxon>Aconoidasida</taxon>
        <taxon>Piroplasmida</taxon>
        <taxon>Theileriidae</taxon>
        <taxon>Theileria</taxon>
    </lineage>
</organism>
<feature type="compositionally biased region" description="Basic and acidic residues" evidence="1">
    <location>
        <begin position="425"/>
        <end position="436"/>
    </location>
</feature>
<feature type="chain" id="PRO_5004241648" description="Theileria-specific sub-telomeric protein, SVSP family member" evidence="2">
    <location>
        <begin position="21"/>
        <end position="675"/>
    </location>
</feature>
<comment type="caution">
    <text evidence="3">The sequence shown here is derived from an EMBL/GenBank/DDBJ whole genome shotgun (WGS) entry which is preliminary data.</text>
</comment>
<feature type="signal peptide" evidence="2">
    <location>
        <begin position="1"/>
        <end position="20"/>
    </location>
</feature>
<keyword evidence="4" id="KW-1185">Reference proteome</keyword>
<dbReference type="AlphaFoldDB" id="Q4N3N1"/>
<dbReference type="InterPro" id="IPR011695">
    <property type="entry name" value="Tash_PEST_motif"/>
</dbReference>
<dbReference type="EMBL" id="AAGK01000002">
    <property type="protein sequence ID" value="EAN33242.1"/>
    <property type="molecule type" value="Genomic_DNA"/>
</dbReference>
<dbReference type="InParanoid" id="Q4N3N1"/>
<accession>Q4N3N1</accession>
<evidence type="ECO:0000313" key="3">
    <source>
        <dbReference type="EMBL" id="EAN33242.1"/>
    </source>
</evidence>
<feature type="compositionally biased region" description="Pro residues" evidence="1">
    <location>
        <begin position="319"/>
        <end position="331"/>
    </location>
</feature>
<evidence type="ECO:0000313" key="4">
    <source>
        <dbReference type="Proteomes" id="UP000001949"/>
    </source>
</evidence>
<dbReference type="OMA" id="KICNTIT"/>
<protein>
    <recommendedName>
        <fullName evidence="5">Theileria-specific sub-telomeric protein, SVSP family member</fullName>
    </recommendedName>
</protein>
<reference evidence="3 4" key="1">
    <citation type="journal article" date="2005" name="Science">
        <title>Genome sequence of Theileria parva, a bovine pathogen that transforms lymphocytes.</title>
        <authorList>
            <person name="Gardner M.J."/>
            <person name="Bishop R."/>
            <person name="Shah T."/>
            <person name="de Villiers E.P."/>
            <person name="Carlton J.M."/>
            <person name="Hall N."/>
            <person name="Ren Q."/>
            <person name="Paulsen I.T."/>
            <person name="Pain A."/>
            <person name="Berriman M."/>
            <person name="Wilson R.J.M."/>
            <person name="Sato S."/>
            <person name="Ralph S.A."/>
            <person name="Mann D.J."/>
            <person name="Xiong Z."/>
            <person name="Shallom S.J."/>
            <person name="Weidman J."/>
            <person name="Jiang L."/>
            <person name="Lynn J."/>
            <person name="Weaver B."/>
            <person name="Shoaibi A."/>
            <person name="Domingo A.R."/>
            <person name="Wasawo D."/>
            <person name="Crabtree J."/>
            <person name="Wortman J.R."/>
            <person name="Haas B."/>
            <person name="Angiuoli S.V."/>
            <person name="Creasy T.H."/>
            <person name="Lu C."/>
            <person name="Suh B."/>
            <person name="Silva J.C."/>
            <person name="Utterback T.R."/>
            <person name="Feldblyum T.V."/>
            <person name="Pertea M."/>
            <person name="Allen J."/>
            <person name="Nierman W.C."/>
            <person name="Taracha E.L.N."/>
            <person name="Salzberg S.L."/>
            <person name="White O.R."/>
            <person name="Fitzhugh H.A."/>
            <person name="Morzaria S."/>
            <person name="Venter J.C."/>
            <person name="Fraser C.M."/>
            <person name="Nene V."/>
        </authorList>
    </citation>
    <scope>NUCLEOTIDE SEQUENCE [LARGE SCALE GENOMIC DNA]</scope>
    <source>
        <strain evidence="3 4">Muguga</strain>
    </source>
</reference>
<dbReference type="Pfam" id="PF07708">
    <property type="entry name" value="Tash_PEST"/>
    <property type="match status" value="1"/>
</dbReference>
<sequence>MEQTAYIYTIVLLIVQLVECADQPNQPPIQPIYYLIPTNESQQSQNQLQNIQVQPVVYYVAGPEPTPQAINYYGPLPTQPAPVQYYVPGPQAPQPVQVQYDGILQQQMQIDPVIQQLQYIQVPQPAPAILPQQMQQTFGPPQPIPIRQYDPYQQYLQVQEPINYGAQPVQQSQPQQIEYIQGPHPTPVALPQQQVHYGSVVPAQPTQQPYGPFQPQHQPQMPSGYQLPPQNQPIPIPPQNQPIPIPPQSQPISMQQFVQGPRPIHPQPTPIQTQPIVHPRPIHPQPTPIQTQPIVHPRPIHPQPTPIPVQPMQQKPPTQFRPPQPKIPVPSGPQQENLYLRGPQLPFPELREPFRPEINKGPGLLGPAPGPLRHPIYVTQGITSREQPIKIPHTKHQTERPTKSQPTKPEPSKPTKPSEPTEPSGTDKELQPERIPVEVGSDDETEEGAAGGGDDDDEGDEKVKPSEPVKKCEKITFMKRDNSGKLVEMTDDEYFIKWIVATKIKYVFKAKLEAVLCDEEVIFNQAPEKEYCKSMVYNIPYCAFIFGRSDGYVLVKYHKGSWKLKARGIPDYVELYTVDEGGNDVKLGDEAYYLKFTPSASFKFSLIPSVRLTKVVVKGETVWEKSCSDGFPISVSVTDRMNVLMFFNQYIRIYGPRRGKYRYLFTRPNLESTKH</sequence>
<dbReference type="PRINTS" id="PR01217">
    <property type="entry name" value="PRICHEXTENSN"/>
</dbReference>
<keyword evidence="2" id="KW-0732">Signal</keyword>
<dbReference type="Proteomes" id="UP000001949">
    <property type="component" value="Unassembled WGS sequence"/>
</dbReference>
<dbReference type="GeneID" id="3501704"/>
<evidence type="ECO:0000256" key="1">
    <source>
        <dbReference type="SAM" id="MobiDB-lite"/>
    </source>
</evidence>
<dbReference type="KEGG" id="tpv:TP02_0958"/>
<evidence type="ECO:0008006" key="5">
    <source>
        <dbReference type="Google" id="ProtNLM"/>
    </source>
</evidence>
<gene>
    <name evidence="3" type="ordered locus">TP02_0958</name>
</gene>
<evidence type="ECO:0000256" key="2">
    <source>
        <dbReference type="SAM" id="SignalP"/>
    </source>
</evidence>
<dbReference type="VEuPathDB" id="PiroplasmaDB:TpMuguga_02g00958"/>